<dbReference type="EC" id="6.3.2.13" evidence="7"/>
<dbReference type="GO" id="GO:0000287">
    <property type="term" value="F:magnesium ion binding"/>
    <property type="evidence" value="ECO:0007669"/>
    <property type="project" value="UniProtKB-UniRule"/>
</dbReference>
<dbReference type="SUPFAM" id="SSF63418">
    <property type="entry name" value="MurE/MurF N-terminal domain"/>
    <property type="match status" value="1"/>
</dbReference>
<dbReference type="NCBIfam" id="TIGR01085">
    <property type="entry name" value="murE"/>
    <property type="match status" value="1"/>
</dbReference>
<feature type="binding site" evidence="7">
    <location>
        <begin position="112"/>
        <end position="118"/>
    </location>
    <ligand>
        <name>ATP</name>
        <dbReference type="ChEBI" id="CHEBI:30616"/>
    </ligand>
</feature>
<evidence type="ECO:0000256" key="2">
    <source>
        <dbReference type="ARBA" id="ARBA00022618"/>
    </source>
</evidence>
<evidence type="ECO:0000256" key="7">
    <source>
        <dbReference type="HAMAP-Rule" id="MF_00208"/>
    </source>
</evidence>
<dbReference type="SUPFAM" id="SSF53623">
    <property type="entry name" value="MurD-like peptide ligases, catalytic domain"/>
    <property type="match status" value="1"/>
</dbReference>
<comment type="pathway">
    <text evidence="7 8">Cell wall biogenesis; peptidoglycan biosynthesis.</text>
</comment>
<dbReference type="GO" id="GO:0005524">
    <property type="term" value="F:ATP binding"/>
    <property type="evidence" value="ECO:0007669"/>
    <property type="project" value="UniProtKB-UniRule"/>
</dbReference>
<comment type="cofactor">
    <cofactor evidence="7">
        <name>Mg(2+)</name>
        <dbReference type="ChEBI" id="CHEBI:18420"/>
    </cofactor>
</comment>
<evidence type="ECO:0000259" key="9">
    <source>
        <dbReference type="Pfam" id="PF01225"/>
    </source>
</evidence>
<comment type="similarity">
    <text evidence="1 7">Belongs to the MurCDEF family. MurE subfamily.</text>
</comment>
<dbReference type="InterPro" id="IPR013221">
    <property type="entry name" value="Mur_ligase_cen"/>
</dbReference>
<keyword evidence="4 7" id="KW-0573">Peptidoglycan synthesis</keyword>
<feature type="binding site" evidence="7">
    <location>
        <position position="187"/>
    </location>
    <ligand>
        <name>UDP-N-acetyl-alpha-D-muramoyl-L-alanyl-D-glutamate</name>
        <dbReference type="ChEBI" id="CHEBI:83900"/>
    </ligand>
</feature>
<keyword evidence="2 7" id="KW-0132">Cell division</keyword>
<dbReference type="InterPro" id="IPR004101">
    <property type="entry name" value="Mur_ligase_C"/>
</dbReference>
<dbReference type="Gene3D" id="3.40.1390.10">
    <property type="entry name" value="MurE/MurF, N-terminal domain"/>
    <property type="match status" value="1"/>
</dbReference>
<dbReference type="Proteomes" id="UP000240572">
    <property type="component" value="Unassembled WGS sequence"/>
</dbReference>
<keyword evidence="7" id="KW-0460">Magnesium</keyword>
<comment type="function">
    <text evidence="7">Catalyzes the addition of meso-diaminopimelic acid to the nucleotide precursor UDP-N-acetylmuramoyl-L-alanyl-D-glutamate (UMAG) in the biosynthesis of bacterial cell-wall peptidoglycan.</text>
</comment>
<organism evidence="12 13">
    <name type="scientific">Taibaiella chishuiensis</name>
    <dbReference type="NCBI Taxonomy" id="1434707"/>
    <lineage>
        <taxon>Bacteria</taxon>
        <taxon>Pseudomonadati</taxon>
        <taxon>Bacteroidota</taxon>
        <taxon>Chitinophagia</taxon>
        <taxon>Chitinophagales</taxon>
        <taxon>Chitinophagaceae</taxon>
        <taxon>Taibaiella</taxon>
    </lineage>
</organism>
<protein>
    <recommendedName>
        <fullName evidence="7">UDP-N-acetylmuramoyl-L-alanyl-D-glutamate--2,6-diaminopimelate ligase</fullName>
        <ecNumber evidence="7">6.3.2.13</ecNumber>
    </recommendedName>
    <alternativeName>
        <fullName evidence="7">Meso-A2pm-adding enzyme</fullName>
    </alternativeName>
    <alternativeName>
        <fullName evidence="7">Meso-diaminopimelate-adding enzyme</fullName>
    </alternativeName>
    <alternativeName>
        <fullName evidence="7">UDP-MurNAc-L-Ala-D-Glu:meso-diaminopimelate ligase</fullName>
    </alternativeName>
    <alternativeName>
        <fullName evidence="7">UDP-MurNAc-tripeptide synthetase</fullName>
    </alternativeName>
    <alternativeName>
        <fullName evidence="7">UDP-N-acetylmuramyl-tripeptide synthetase</fullName>
    </alternativeName>
</protein>
<dbReference type="GO" id="GO:0009252">
    <property type="term" value="P:peptidoglycan biosynthetic process"/>
    <property type="evidence" value="ECO:0007669"/>
    <property type="project" value="UniProtKB-UniRule"/>
</dbReference>
<evidence type="ECO:0000256" key="1">
    <source>
        <dbReference type="ARBA" id="ARBA00005898"/>
    </source>
</evidence>
<evidence type="ECO:0000259" key="10">
    <source>
        <dbReference type="Pfam" id="PF02875"/>
    </source>
</evidence>
<dbReference type="RefSeq" id="WP_106521424.1">
    <property type="nucleotide sequence ID" value="NZ_PYGD01000001.1"/>
</dbReference>
<evidence type="ECO:0000256" key="3">
    <source>
        <dbReference type="ARBA" id="ARBA00022960"/>
    </source>
</evidence>
<evidence type="ECO:0000313" key="13">
    <source>
        <dbReference type="Proteomes" id="UP000240572"/>
    </source>
</evidence>
<dbReference type="GO" id="GO:0071555">
    <property type="term" value="P:cell wall organization"/>
    <property type="evidence" value="ECO:0007669"/>
    <property type="project" value="UniProtKB-KW"/>
</dbReference>
<comment type="caution">
    <text evidence="7">Lacks conserved residue(s) required for the propagation of feature annotation.</text>
</comment>
<evidence type="ECO:0000256" key="5">
    <source>
        <dbReference type="ARBA" id="ARBA00023306"/>
    </source>
</evidence>
<feature type="binding site" evidence="7">
    <location>
        <position position="456"/>
    </location>
    <ligand>
        <name>meso-2,6-diaminopimelate</name>
        <dbReference type="ChEBI" id="CHEBI:57791"/>
    </ligand>
</feature>
<dbReference type="OrthoDB" id="9800958at2"/>
<comment type="caution">
    <text evidence="12">The sequence shown here is derived from an EMBL/GenBank/DDBJ whole genome shotgun (WGS) entry which is preliminary data.</text>
</comment>
<comment type="subcellular location">
    <subcellularLocation>
        <location evidence="7 8">Cytoplasm</location>
    </subcellularLocation>
</comment>
<feature type="modified residue" description="N6-carboxylysine" evidence="7">
    <location>
        <position position="221"/>
    </location>
</feature>
<feature type="binding site" evidence="7">
    <location>
        <begin position="403"/>
        <end position="406"/>
    </location>
    <ligand>
        <name>meso-2,6-diaminopimelate</name>
        <dbReference type="ChEBI" id="CHEBI:57791"/>
    </ligand>
</feature>
<keyword evidence="6 7" id="KW-0961">Cell wall biogenesis/degradation</keyword>
<dbReference type="UniPathway" id="UPA00219"/>
<dbReference type="NCBIfam" id="NF001126">
    <property type="entry name" value="PRK00139.1-4"/>
    <property type="match status" value="1"/>
</dbReference>
<feature type="domain" description="Mur ligase C-terminal" evidence="10">
    <location>
        <begin position="328"/>
        <end position="458"/>
    </location>
</feature>
<dbReference type="Pfam" id="PF02875">
    <property type="entry name" value="Mur_ligase_C"/>
    <property type="match status" value="1"/>
</dbReference>
<dbReference type="GO" id="GO:0008765">
    <property type="term" value="F:UDP-N-acetylmuramoylalanyl-D-glutamate-2,6-diaminopimelate ligase activity"/>
    <property type="evidence" value="ECO:0007669"/>
    <property type="project" value="UniProtKB-UniRule"/>
</dbReference>
<evidence type="ECO:0000259" key="11">
    <source>
        <dbReference type="Pfam" id="PF08245"/>
    </source>
</evidence>
<dbReference type="HAMAP" id="MF_00208">
    <property type="entry name" value="MurE"/>
    <property type="match status" value="1"/>
</dbReference>
<comment type="catalytic activity">
    <reaction evidence="7">
        <text>UDP-N-acetyl-alpha-D-muramoyl-L-alanyl-D-glutamate + meso-2,6-diaminopimelate + ATP = UDP-N-acetyl-alpha-D-muramoyl-L-alanyl-gamma-D-glutamyl-meso-2,6-diaminopimelate + ADP + phosphate + H(+)</text>
        <dbReference type="Rhea" id="RHEA:23676"/>
        <dbReference type="ChEBI" id="CHEBI:15378"/>
        <dbReference type="ChEBI" id="CHEBI:30616"/>
        <dbReference type="ChEBI" id="CHEBI:43474"/>
        <dbReference type="ChEBI" id="CHEBI:57791"/>
        <dbReference type="ChEBI" id="CHEBI:83900"/>
        <dbReference type="ChEBI" id="CHEBI:83905"/>
        <dbReference type="ChEBI" id="CHEBI:456216"/>
        <dbReference type="EC" id="6.3.2.13"/>
    </reaction>
</comment>
<keyword evidence="3 7" id="KW-0133">Cell shape</keyword>
<dbReference type="EMBL" id="PYGD01000001">
    <property type="protein sequence ID" value="PSK94737.1"/>
    <property type="molecule type" value="Genomic_DNA"/>
</dbReference>
<feature type="binding site" evidence="7">
    <location>
        <position position="189"/>
    </location>
    <ligand>
        <name>UDP-N-acetyl-alpha-D-muramoyl-L-alanyl-D-glutamate</name>
        <dbReference type="ChEBI" id="CHEBI:83900"/>
    </ligand>
</feature>
<dbReference type="PANTHER" id="PTHR23135">
    <property type="entry name" value="MUR LIGASE FAMILY MEMBER"/>
    <property type="match status" value="1"/>
</dbReference>
<keyword evidence="7" id="KW-0963">Cytoplasm</keyword>
<evidence type="ECO:0000256" key="6">
    <source>
        <dbReference type="ARBA" id="ARBA00023316"/>
    </source>
</evidence>
<feature type="binding site" evidence="7">
    <location>
        <position position="460"/>
    </location>
    <ligand>
        <name>meso-2,6-diaminopimelate</name>
        <dbReference type="ChEBI" id="CHEBI:57791"/>
    </ligand>
</feature>
<dbReference type="Pfam" id="PF01225">
    <property type="entry name" value="Mur_ligase"/>
    <property type="match status" value="1"/>
</dbReference>
<dbReference type="InterPro" id="IPR005761">
    <property type="entry name" value="UDP-N-AcMur-Glu-dNH2Pim_ligase"/>
</dbReference>
<dbReference type="InterPro" id="IPR000713">
    <property type="entry name" value="Mur_ligase_N"/>
</dbReference>
<dbReference type="AlphaFoldDB" id="A0A2P8DC21"/>
<name>A0A2P8DC21_9BACT</name>
<dbReference type="InterPro" id="IPR036565">
    <property type="entry name" value="Mur-like_cat_sf"/>
</dbReference>
<evidence type="ECO:0000256" key="8">
    <source>
        <dbReference type="RuleBase" id="RU004135"/>
    </source>
</evidence>
<dbReference type="GO" id="GO:0051301">
    <property type="term" value="P:cell division"/>
    <property type="evidence" value="ECO:0007669"/>
    <property type="project" value="UniProtKB-KW"/>
</dbReference>
<keyword evidence="5 7" id="KW-0131">Cell cycle</keyword>
<sequence>MATIKQLIATINTLHIAGNSDTEVSALILDSRKAQPGCLFFAQKGTLTDGHKYIDQVIAAGAIAVVCEDLPATLSEQVSYIQVKEVAAVTGIVAATFYGNPSRNMTVVGVTGTNGKTTVATLSYKLFQGLGYHCGLISTVQNHIGEQVVPATHTTPDPISLQALFRQMADDGCSHVFMEVSSHAIHQHRIAGIAFDGGLFTNITHDHLDYHKTFDEYISVKKSFFDNLPKTAFAITNVDDKRGMVMLQNTKATQKTYSLRVPSDFKGKVLENNLDGLHMTIDKQDVHFRLSGLFNAYNLLAVYGAAVCLGEDKMQVLALLSNMQGAPGRFETYRSAHERILGIVDYAHTPDALLNVLATIKQFGSAGQIITVIGCGGDRDKTKRPLMAEVACEHSSKVILTSDNPRSEDPEAILNDMESGLSYSYKKKVLRITDRREAIKTACSLAQPDDVLLIAGKGHETYQEVKGVRHHFDDKEVLQEMFTLLEK</sequence>
<gene>
    <name evidence="7" type="primary">murE</name>
    <name evidence="12" type="ORF">B0I18_101897</name>
</gene>
<feature type="domain" description="Mur ligase N-terminal catalytic" evidence="9">
    <location>
        <begin position="25"/>
        <end position="98"/>
    </location>
</feature>
<feature type="binding site" evidence="7">
    <location>
        <begin position="154"/>
        <end position="155"/>
    </location>
    <ligand>
        <name>UDP-N-acetyl-alpha-D-muramoyl-L-alanyl-D-glutamate</name>
        <dbReference type="ChEBI" id="CHEBI:83900"/>
    </ligand>
</feature>
<feature type="short sequence motif" description="Meso-diaminopimelate recognition motif" evidence="7">
    <location>
        <begin position="403"/>
        <end position="406"/>
    </location>
</feature>
<dbReference type="InterPro" id="IPR035911">
    <property type="entry name" value="MurE/MurF_N"/>
</dbReference>
<keyword evidence="7" id="KW-0547">Nucleotide-binding</keyword>
<comment type="PTM">
    <text evidence="7">Carboxylation is probably crucial for Mg(2+) binding and, consequently, for the gamma-phosphate positioning of ATP.</text>
</comment>
<dbReference type="GO" id="GO:0008360">
    <property type="term" value="P:regulation of cell shape"/>
    <property type="evidence" value="ECO:0007669"/>
    <property type="project" value="UniProtKB-KW"/>
</dbReference>
<keyword evidence="7 12" id="KW-0436">Ligase</keyword>
<dbReference type="Gene3D" id="3.40.1190.10">
    <property type="entry name" value="Mur-like, catalytic domain"/>
    <property type="match status" value="1"/>
</dbReference>
<evidence type="ECO:0000313" key="12">
    <source>
        <dbReference type="EMBL" id="PSK94737.1"/>
    </source>
</evidence>
<dbReference type="InterPro" id="IPR036615">
    <property type="entry name" value="Mur_ligase_C_dom_sf"/>
</dbReference>
<dbReference type="Gene3D" id="3.90.190.20">
    <property type="entry name" value="Mur ligase, C-terminal domain"/>
    <property type="match status" value="1"/>
</dbReference>
<dbReference type="SUPFAM" id="SSF53244">
    <property type="entry name" value="MurD-like peptide ligases, peptide-binding domain"/>
    <property type="match status" value="1"/>
</dbReference>
<dbReference type="Pfam" id="PF08245">
    <property type="entry name" value="Mur_ligase_M"/>
    <property type="match status" value="1"/>
</dbReference>
<feature type="binding site" evidence="7">
    <location>
        <position position="379"/>
    </location>
    <ligand>
        <name>meso-2,6-diaminopimelate</name>
        <dbReference type="ChEBI" id="CHEBI:57791"/>
    </ligand>
</feature>
<keyword evidence="7" id="KW-0067">ATP-binding</keyword>
<keyword evidence="13" id="KW-1185">Reference proteome</keyword>
<dbReference type="GO" id="GO:0005737">
    <property type="term" value="C:cytoplasm"/>
    <property type="evidence" value="ECO:0007669"/>
    <property type="project" value="UniProtKB-SubCell"/>
</dbReference>
<feature type="binding site" evidence="7">
    <location>
        <position position="181"/>
    </location>
    <ligand>
        <name>UDP-N-acetyl-alpha-D-muramoyl-L-alanyl-D-glutamate</name>
        <dbReference type="ChEBI" id="CHEBI:83900"/>
    </ligand>
</feature>
<feature type="binding site" evidence="7">
    <location>
        <position position="29"/>
    </location>
    <ligand>
        <name>UDP-N-acetyl-alpha-D-muramoyl-L-alanyl-D-glutamate</name>
        <dbReference type="ChEBI" id="CHEBI:83900"/>
    </ligand>
</feature>
<reference evidence="12 13" key="1">
    <citation type="submission" date="2018-03" db="EMBL/GenBank/DDBJ databases">
        <title>Genomic Encyclopedia of Type Strains, Phase III (KMG-III): the genomes of soil and plant-associated and newly described type strains.</title>
        <authorList>
            <person name="Whitman W."/>
        </authorList>
    </citation>
    <scope>NUCLEOTIDE SEQUENCE [LARGE SCALE GENOMIC DNA]</scope>
    <source>
        <strain evidence="12 13">CGMCC 1.12700</strain>
    </source>
</reference>
<accession>A0A2P8DC21</accession>
<evidence type="ECO:0000256" key="4">
    <source>
        <dbReference type="ARBA" id="ARBA00022984"/>
    </source>
</evidence>
<proteinExistence type="inferred from homology"/>
<dbReference type="PANTHER" id="PTHR23135:SF4">
    <property type="entry name" value="UDP-N-ACETYLMURAMOYL-L-ALANYL-D-GLUTAMATE--2,6-DIAMINOPIMELATE LIGASE MURE HOMOLOG, CHLOROPLASTIC"/>
    <property type="match status" value="1"/>
</dbReference>
<feature type="binding site" evidence="7">
    <location>
        <position position="31"/>
    </location>
    <ligand>
        <name>UDP-N-acetyl-alpha-D-muramoyl-L-alanyl-D-glutamate</name>
        <dbReference type="ChEBI" id="CHEBI:83900"/>
    </ligand>
</feature>
<feature type="domain" description="Mur ligase central" evidence="11">
    <location>
        <begin position="110"/>
        <end position="306"/>
    </location>
</feature>